<name>A0AAU7PIY8_9CAUD</name>
<evidence type="ECO:0000313" key="1">
    <source>
        <dbReference type="EMBL" id="XBS49563.1"/>
    </source>
</evidence>
<reference evidence="1" key="1">
    <citation type="submission" date="2024-05" db="EMBL/GenBank/DDBJ databases">
        <authorList>
            <person name="Badawy S."/>
            <person name="Skurnik M."/>
        </authorList>
    </citation>
    <scope>NUCLEOTIDE SEQUENCE</scope>
</reference>
<dbReference type="EMBL" id="PP777464">
    <property type="protein sequence ID" value="XBS49563.1"/>
    <property type="molecule type" value="Genomic_DNA"/>
</dbReference>
<protein>
    <submittedName>
        <fullName evidence="1">Uncharacterized protein</fullName>
    </submittedName>
</protein>
<accession>A0AAU7PIY8</accession>
<proteinExistence type="predicted"/>
<sequence length="65" mass="7393">MTKAELVALLESYPDDACIEVVHSARHFDIEDVVRYNDKGVLIMELCIGEMKTVPESEKRKNSKP</sequence>
<organism evidence="1">
    <name type="scientific">Escherichia phage fEgEco12</name>
    <dbReference type="NCBI Taxonomy" id="3158837"/>
    <lineage>
        <taxon>Viruses</taxon>
        <taxon>Duplodnaviria</taxon>
        <taxon>Heunggongvirae</taxon>
        <taxon>Uroviricota</taxon>
        <taxon>Caudoviricetes</taxon>
    </lineage>
</organism>